<feature type="compositionally biased region" description="Gly residues" evidence="6">
    <location>
        <begin position="79"/>
        <end position="88"/>
    </location>
</feature>
<feature type="transmembrane region" description="Helical" evidence="7">
    <location>
        <begin position="361"/>
        <end position="381"/>
    </location>
</feature>
<feature type="region of interest" description="Disordered" evidence="6">
    <location>
        <begin position="65"/>
        <end position="343"/>
    </location>
</feature>
<protein>
    <recommendedName>
        <fullName evidence="9">WW domain-containing protein</fullName>
    </recommendedName>
</protein>
<dbReference type="GO" id="GO:0016020">
    <property type="term" value="C:membrane"/>
    <property type="evidence" value="ECO:0007669"/>
    <property type="project" value="UniProtKB-SubCell"/>
</dbReference>
<feature type="region of interest" description="Disordered" evidence="6">
    <location>
        <begin position="710"/>
        <end position="729"/>
    </location>
</feature>
<evidence type="ECO:0000256" key="1">
    <source>
        <dbReference type="ARBA" id="ARBA00004141"/>
    </source>
</evidence>
<evidence type="ECO:0000256" key="4">
    <source>
        <dbReference type="ARBA" id="ARBA00022989"/>
    </source>
</evidence>
<dbReference type="AlphaFoldDB" id="K8EAH8"/>
<keyword evidence="11" id="KW-1185">Reference proteome</keyword>
<dbReference type="OrthoDB" id="564736at2759"/>
<feature type="transmembrane region" description="Helical" evidence="7">
    <location>
        <begin position="734"/>
        <end position="752"/>
    </location>
</feature>
<evidence type="ECO:0000256" key="2">
    <source>
        <dbReference type="ARBA" id="ARBA00006945"/>
    </source>
</evidence>
<evidence type="ECO:0000256" key="5">
    <source>
        <dbReference type="ARBA" id="ARBA00023136"/>
    </source>
</evidence>
<organism evidence="10 11">
    <name type="scientific">Bathycoccus prasinos</name>
    <dbReference type="NCBI Taxonomy" id="41875"/>
    <lineage>
        <taxon>Eukaryota</taxon>
        <taxon>Viridiplantae</taxon>
        <taxon>Chlorophyta</taxon>
        <taxon>Mamiellophyceae</taxon>
        <taxon>Mamiellales</taxon>
        <taxon>Bathycoccaceae</taxon>
        <taxon>Bathycoccus</taxon>
    </lineage>
</organism>
<feature type="signal peptide" evidence="8">
    <location>
        <begin position="1"/>
        <end position="26"/>
    </location>
</feature>
<dbReference type="PROSITE" id="PS01159">
    <property type="entry name" value="WW_DOMAIN_1"/>
    <property type="match status" value="1"/>
</dbReference>
<dbReference type="GeneID" id="19017289"/>
<keyword evidence="3 7" id="KW-0812">Transmembrane</keyword>
<evidence type="ECO:0000313" key="11">
    <source>
        <dbReference type="Proteomes" id="UP000198341"/>
    </source>
</evidence>
<feature type="domain" description="WW" evidence="9">
    <location>
        <begin position="37"/>
        <end position="70"/>
    </location>
</feature>
<feature type="compositionally biased region" description="Polar residues" evidence="6">
    <location>
        <begin position="290"/>
        <end position="301"/>
    </location>
</feature>
<sequence>MHWRRTTTMMILILVQTTLFLANVNAILLEKFTVNYPLLNERWEKYQNEEGKVYFWSETNKRSQWEDPREEELKVKNAPGGGGGGSGTTTGTNTNSALGNNQQQSQTHEEQEIRERARKHQEDEERRRQTRIAYEEEQQRKLEREQVQRELQSNTGAERILREAEERKREEERRKREENMDVDRMRREKTEAKERAERMERERMERMEYMRKEKERKEQLRKETERKEKERIEMQKREMEKKREERERLLRAAKLVEEEKEREEEKRREAAAKTATTNERQQQQRRENKPNSFSYTTPKTPTENKKSGNDSAQQQKQQQQHAAPNPLPAPEHHDDVNPDHALNIDDHAEAPKRHAPFVDGVVAQFFVMLVTTLSIWLKTMFRKIHEYRLAKQREREENEKEMLGDMGGSGSQIFGSPSRNRNSNGMIMNGASSDASRSNSVFNSPVASNPSANHDLEDQRVKYTGSLKKRQYLSRRASQLRIMLIDVNNAHGIARKWKILGMYFQRLMKSSEIFFLARLFISFYYFNAAAEKYAYYVWRFKYYEFNKEHGFPRGQVDLPIGVPYGALLVVVVTTLMVHDIKPSMCCVYLLFWDMRESIGLTKEVFFGPNGIVFNELAMKKLSVLGSTTLLLVNTIHSRRGLAVQNTDGRDGLLFSKFGNPRTNREGKQSKLKSIALAFARLALASAFLYVGWEQVIRIARNDMDAYSKLKETQSTGGDGGAENEQKQRKDGHDSNWLLVQFILALPLFLGLRTKFVCRFMALSLFLEAFLSWDFWNARTLMPEHARTHFVVNLSCAGGMLLLQMFGAGAYSFDAFLLPKKIV</sequence>
<feature type="compositionally biased region" description="Basic and acidic residues" evidence="6">
    <location>
        <begin position="107"/>
        <end position="148"/>
    </location>
</feature>
<accession>K8EAH8</accession>
<dbReference type="InterPro" id="IPR036020">
    <property type="entry name" value="WW_dom_sf"/>
</dbReference>
<dbReference type="EMBL" id="FO082277">
    <property type="protein sequence ID" value="CCO14751.1"/>
    <property type="molecule type" value="Genomic_DNA"/>
</dbReference>
<feature type="transmembrane region" description="Helical" evidence="7">
    <location>
        <begin position="789"/>
        <end position="812"/>
    </location>
</feature>
<evidence type="ECO:0000256" key="7">
    <source>
        <dbReference type="SAM" id="Phobius"/>
    </source>
</evidence>
<reference evidence="10 11" key="1">
    <citation type="submission" date="2011-10" db="EMBL/GenBank/DDBJ databases">
        <authorList>
            <person name="Genoscope - CEA"/>
        </authorList>
    </citation>
    <scope>NUCLEOTIDE SEQUENCE [LARGE SCALE GENOMIC DNA]</scope>
    <source>
        <strain evidence="10 11">RCC 1105</strain>
    </source>
</reference>
<feature type="transmembrane region" description="Helical" evidence="7">
    <location>
        <begin position="558"/>
        <end position="577"/>
    </location>
</feature>
<dbReference type="InterPro" id="IPR001202">
    <property type="entry name" value="WW_dom"/>
</dbReference>
<dbReference type="KEGG" id="bpg:Bathy02g01750"/>
<dbReference type="RefSeq" id="XP_007514511.1">
    <property type="nucleotide sequence ID" value="XM_007514449.1"/>
</dbReference>
<evidence type="ECO:0000313" key="10">
    <source>
        <dbReference type="EMBL" id="CCO14751.1"/>
    </source>
</evidence>
<feature type="chain" id="PRO_5003917030" description="WW domain-containing protein" evidence="8">
    <location>
        <begin position="27"/>
        <end position="822"/>
    </location>
</feature>
<evidence type="ECO:0000256" key="3">
    <source>
        <dbReference type="ARBA" id="ARBA00022692"/>
    </source>
</evidence>
<comment type="similarity">
    <text evidence="2">Belongs to the SURF4 family.</text>
</comment>
<evidence type="ECO:0000259" key="9">
    <source>
        <dbReference type="PROSITE" id="PS50020"/>
    </source>
</evidence>
<dbReference type="InterPro" id="IPR002995">
    <property type="entry name" value="Surf4"/>
</dbReference>
<dbReference type="CDD" id="cd00201">
    <property type="entry name" value="WW"/>
    <property type="match status" value="1"/>
</dbReference>
<dbReference type="eggNOG" id="ENOG502S84Y">
    <property type="taxonomic scope" value="Eukaryota"/>
</dbReference>
<feature type="transmembrane region" description="Helical" evidence="7">
    <location>
        <begin position="674"/>
        <end position="692"/>
    </location>
</feature>
<dbReference type="Gene3D" id="2.20.70.10">
    <property type="match status" value="1"/>
</dbReference>
<feature type="compositionally biased region" description="Basic and acidic residues" evidence="6">
    <location>
        <begin position="159"/>
        <end position="271"/>
    </location>
</feature>
<dbReference type="SMART" id="SM00456">
    <property type="entry name" value="WW"/>
    <property type="match status" value="1"/>
</dbReference>
<feature type="compositionally biased region" description="Basic and acidic residues" evidence="6">
    <location>
        <begin position="330"/>
        <end position="343"/>
    </location>
</feature>
<dbReference type="SUPFAM" id="SSF51045">
    <property type="entry name" value="WW domain"/>
    <property type="match status" value="1"/>
</dbReference>
<dbReference type="PROSITE" id="PS50020">
    <property type="entry name" value="WW_DOMAIN_2"/>
    <property type="match status" value="1"/>
</dbReference>
<evidence type="ECO:0000256" key="6">
    <source>
        <dbReference type="SAM" id="MobiDB-lite"/>
    </source>
</evidence>
<comment type="subcellular location">
    <subcellularLocation>
        <location evidence="1">Membrane</location>
        <topology evidence="1">Multi-pass membrane protein</topology>
    </subcellularLocation>
</comment>
<keyword evidence="8" id="KW-0732">Signal</keyword>
<feature type="transmembrane region" description="Helical" evidence="7">
    <location>
        <begin position="515"/>
        <end position="538"/>
    </location>
</feature>
<feature type="compositionally biased region" description="Basic and acidic residues" evidence="6">
    <location>
        <begin position="65"/>
        <end position="75"/>
    </location>
</feature>
<proteinExistence type="inferred from homology"/>
<evidence type="ECO:0000256" key="8">
    <source>
        <dbReference type="SAM" id="SignalP"/>
    </source>
</evidence>
<keyword evidence="4 7" id="KW-1133">Transmembrane helix</keyword>
<name>K8EAH8_9CHLO</name>
<keyword evidence="5 7" id="KW-0472">Membrane</keyword>
<dbReference type="Proteomes" id="UP000198341">
    <property type="component" value="Chromosome 2"/>
</dbReference>
<gene>
    <name evidence="10" type="ORF">Bathy02g01750</name>
</gene>
<dbReference type="Pfam" id="PF02077">
    <property type="entry name" value="SURF4"/>
    <property type="match status" value="1"/>
</dbReference>
<feature type="compositionally biased region" description="Polar residues" evidence="6">
    <location>
        <begin position="97"/>
        <end position="106"/>
    </location>
</feature>